<evidence type="ECO:0000313" key="3">
    <source>
        <dbReference type="EMBL" id="MFD2464002.1"/>
    </source>
</evidence>
<dbReference type="SUPFAM" id="SSF53474">
    <property type="entry name" value="alpha/beta-Hydrolases"/>
    <property type="match status" value="1"/>
</dbReference>
<dbReference type="RefSeq" id="WP_345386013.1">
    <property type="nucleotide sequence ID" value="NZ_BAABHG010000001.1"/>
</dbReference>
<sequence>MPDYVALARAAGCEAAVLEWLAANEEIAAGLPDLRAADWPRRRRAARELADVLATRFTLPGPAGCVVTEHRVPVRSGEVTVLRYHPPGDDRPRPAHLSVHGGGFIGGDVHEVINDRLLRRRAVDSGFDIFDIDYRLAPEHPFPAGLEDCVDVLGWLAASAAELGIDAGRLGVGGASAGGNLAALAAVHLRDAGGPPLDHQVLEVPAASLYLDRDGSFREHGVLADFGDFAEIRAAYLGADPAPGPAAPAEVRDLAGLPPALVLTAECDPLRDCGEAYAARLAAAGVPVETWRAPRQVHGSAGITATSPIAREWQDRVSGFLRARRTAATVH</sequence>
<dbReference type="GO" id="GO:0016787">
    <property type="term" value="F:hydrolase activity"/>
    <property type="evidence" value="ECO:0007669"/>
    <property type="project" value="UniProtKB-KW"/>
</dbReference>
<evidence type="ECO:0000313" key="4">
    <source>
        <dbReference type="Proteomes" id="UP001597419"/>
    </source>
</evidence>
<dbReference type="Proteomes" id="UP001597419">
    <property type="component" value="Unassembled WGS sequence"/>
</dbReference>
<comment type="caution">
    <text evidence="3">The sequence shown here is derived from an EMBL/GenBank/DDBJ whole genome shotgun (WGS) entry which is preliminary data.</text>
</comment>
<keyword evidence="4" id="KW-1185">Reference proteome</keyword>
<accession>A0ABW5GSU0</accession>
<dbReference type="Pfam" id="PF07859">
    <property type="entry name" value="Abhydrolase_3"/>
    <property type="match status" value="1"/>
</dbReference>
<proteinExistence type="predicted"/>
<name>A0ABW5GSU0_9PSEU</name>
<organism evidence="3 4">
    <name type="scientific">Amycolatopsis samaneae</name>
    <dbReference type="NCBI Taxonomy" id="664691"/>
    <lineage>
        <taxon>Bacteria</taxon>
        <taxon>Bacillati</taxon>
        <taxon>Actinomycetota</taxon>
        <taxon>Actinomycetes</taxon>
        <taxon>Pseudonocardiales</taxon>
        <taxon>Pseudonocardiaceae</taxon>
        <taxon>Amycolatopsis</taxon>
    </lineage>
</organism>
<reference evidence="4" key="1">
    <citation type="journal article" date="2019" name="Int. J. Syst. Evol. Microbiol.">
        <title>The Global Catalogue of Microorganisms (GCM) 10K type strain sequencing project: providing services to taxonomists for standard genome sequencing and annotation.</title>
        <authorList>
            <consortium name="The Broad Institute Genomics Platform"/>
            <consortium name="The Broad Institute Genome Sequencing Center for Infectious Disease"/>
            <person name="Wu L."/>
            <person name="Ma J."/>
        </authorList>
    </citation>
    <scope>NUCLEOTIDE SEQUENCE [LARGE SCALE GENOMIC DNA]</scope>
    <source>
        <strain evidence="4">CGMCC 4.7643</strain>
    </source>
</reference>
<gene>
    <name evidence="3" type="ORF">ACFSYJ_35670</name>
</gene>
<feature type="domain" description="Alpha/beta hydrolase fold-3" evidence="2">
    <location>
        <begin position="98"/>
        <end position="299"/>
    </location>
</feature>
<dbReference type="PANTHER" id="PTHR48081">
    <property type="entry name" value="AB HYDROLASE SUPERFAMILY PROTEIN C4A8.06C"/>
    <property type="match status" value="1"/>
</dbReference>
<dbReference type="PANTHER" id="PTHR48081:SF8">
    <property type="entry name" value="ALPHA_BETA HYDROLASE FOLD-3 DOMAIN-CONTAINING PROTEIN-RELATED"/>
    <property type="match status" value="1"/>
</dbReference>
<evidence type="ECO:0000259" key="2">
    <source>
        <dbReference type="Pfam" id="PF07859"/>
    </source>
</evidence>
<dbReference type="InterPro" id="IPR050300">
    <property type="entry name" value="GDXG_lipolytic_enzyme"/>
</dbReference>
<protein>
    <submittedName>
        <fullName evidence="3">Alpha/beta hydrolase</fullName>
    </submittedName>
</protein>
<dbReference type="InterPro" id="IPR029058">
    <property type="entry name" value="AB_hydrolase_fold"/>
</dbReference>
<dbReference type="EMBL" id="JBHUKU010000022">
    <property type="protein sequence ID" value="MFD2464002.1"/>
    <property type="molecule type" value="Genomic_DNA"/>
</dbReference>
<dbReference type="Gene3D" id="3.40.50.1820">
    <property type="entry name" value="alpha/beta hydrolase"/>
    <property type="match status" value="1"/>
</dbReference>
<dbReference type="InterPro" id="IPR013094">
    <property type="entry name" value="AB_hydrolase_3"/>
</dbReference>
<evidence type="ECO:0000256" key="1">
    <source>
        <dbReference type="ARBA" id="ARBA00022801"/>
    </source>
</evidence>
<keyword evidence="1 3" id="KW-0378">Hydrolase</keyword>